<protein>
    <submittedName>
        <fullName evidence="1">Uncharacterized protein</fullName>
    </submittedName>
</protein>
<comment type="caution">
    <text evidence="1">The sequence shown here is derived from an EMBL/GenBank/DDBJ whole genome shotgun (WGS) entry which is preliminary data.</text>
</comment>
<accession>A0A645BG64</accession>
<proteinExistence type="predicted"/>
<evidence type="ECO:0000313" key="1">
    <source>
        <dbReference type="EMBL" id="MPM62183.1"/>
    </source>
</evidence>
<sequence>MLVMTGINPVLNNTSVIMIKDATGVALIIVRTGEKRTSAAALLTQNAASAAPATVPAIYPHRILNTDNATDE</sequence>
<gene>
    <name evidence="1" type="ORF">SDC9_109049</name>
</gene>
<dbReference type="AlphaFoldDB" id="A0A645BG64"/>
<dbReference type="EMBL" id="VSSQ01018734">
    <property type="protein sequence ID" value="MPM62183.1"/>
    <property type="molecule type" value="Genomic_DNA"/>
</dbReference>
<name>A0A645BG64_9ZZZZ</name>
<reference evidence="1" key="1">
    <citation type="submission" date="2019-08" db="EMBL/GenBank/DDBJ databases">
        <authorList>
            <person name="Kucharzyk K."/>
            <person name="Murdoch R.W."/>
            <person name="Higgins S."/>
            <person name="Loffler F."/>
        </authorList>
    </citation>
    <scope>NUCLEOTIDE SEQUENCE</scope>
</reference>
<organism evidence="1">
    <name type="scientific">bioreactor metagenome</name>
    <dbReference type="NCBI Taxonomy" id="1076179"/>
    <lineage>
        <taxon>unclassified sequences</taxon>
        <taxon>metagenomes</taxon>
        <taxon>ecological metagenomes</taxon>
    </lineage>
</organism>